<dbReference type="Proteomes" id="UP000201785">
    <property type="component" value="Segment"/>
</dbReference>
<accession>A0A140HLT5</accession>
<protein>
    <recommendedName>
        <fullName evidence="3">Methyltransferase</fullName>
    </recommendedName>
</protein>
<dbReference type="RefSeq" id="YP_009285436.1">
    <property type="nucleotide sequence ID" value="NC_031056.1"/>
</dbReference>
<sequence length="168" mass="19973">MKLDYGSGRQPKAGFKSSDFIGTPCYDFYIKDYKVLDLADNTCDVIHCRNVIHHIPKEDLPILFAEFKRLLKPGGKLIISEPREEFHEQNLLLDLIWYRWVNYDTNIMIPYEYVNYKKYLTDFTLLNTVDEYNNEIITYVVNKPVQKITRRTGVLVWKSNRRRSLITN</sequence>
<dbReference type="GeneID" id="29081903"/>
<dbReference type="KEGG" id="vg:29081903"/>
<gene>
    <name evidence="1" type="ORF">Blue_124</name>
</gene>
<dbReference type="EMBL" id="KU577463">
    <property type="protein sequence ID" value="AMO25947.1"/>
    <property type="molecule type" value="Genomic_DNA"/>
</dbReference>
<organism evidence="1 2">
    <name type="scientific">Bacillus phage Deep Blue</name>
    <dbReference type="NCBI Taxonomy" id="1792245"/>
    <lineage>
        <taxon>Viruses</taxon>
        <taxon>Duplodnaviria</taxon>
        <taxon>Heunggongvirae</taxon>
        <taxon>Uroviricota</taxon>
        <taxon>Caudoviricetes</taxon>
        <taxon>Herelleviridae</taxon>
        <taxon>Bastillevirinae</taxon>
        <taxon>Caeruleovirus</taxon>
        <taxon>Caeruleovirus deepblue</taxon>
    </lineage>
</organism>
<keyword evidence="2" id="KW-1185">Reference proteome</keyword>
<proteinExistence type="predicted"/>
<reference evidence="1 2" key="1">
    <citation type="journal article" date="2016" name="Genome Announc.">
        <title>Complete Genome Sequence of Bacteriophage Deep-Blue Infecting Emetic Bacillus cereus.</title>
        <authorList>
            <person name="Hock L."/>
            <person name="Gillis A."/>
            <person name="Mahillon J."/>
        </authorList>
    </citation>
    <scope>NUCLEOTIDE SEQUENCE [LARGE SCALE GENOMIC DNA]</scope>
</reference>
<evidence type="ECO:0000313" key="1">
    <source>
        <dbReference type="EMBL" id="AMO25947.1"/>
    </source>
</evidence>
<dbReference type="InterPro" id="IPR029063">
    <property type="entry name" value="SAM-dependent_MTases_sf"/>
</dbReference>
<evidence type="ECO:0000313" key="2">
    <source>
        <dbReference type="Proteomes" id="UP000201785"/>
    </source>
</evidence>
<dbReference type="SUPFAM" id="SSF53335">
    <property type="entry name" value="S-adenosyl-L-methionine-dependent methyltransferases"/>
    <property type="match status" value="1"/>
</dbReference>
<dbReference type="Gene3D" id="3.40.50.150">
    <property type="entry name" value="Vaccinia Virus protein VP39"/>
    <property type="match status" value="1"/>
</dbReference>
<dbReference type="Pfam" id="PF13489">
    <property type="entry name" value="Methyltransf_23"/>
    <property type="match status" value="1"/>
</dbReference>
<dbReference type="OrthoDB" id="10027at10239"/>
<dbReference type="CDD" id="cd02440">
    <property type="entry name" value="AdoMet_MTases"/>
    <property type="match status" value="1"/>
</dbReference>
<evidence type="ECO:0008006" key="3">
    <source>
        <dbReference type="Google" id="ProtNLM"/>
    </source>
</evidence>
<name>A0A140HLT5_9CAUD</name>